<dbReference type="KEGG" id="dco:SAMEA4475696_0494"/>
<accession>A0A239V8U7</accession>
<evidence type="ECO:0000259" key="7">
    <source>
        <dbReference type="Pfam" id="PF13515"/>
    </source>
</evidence>
<dbReference type="EMBL" id="LT906453">
    <property type="protein sequence ID" value="SNV18595.1"/>
    <property type="molecule type" value="Genomic_DNA"/>
</dbReference>
<evidence type="ECO:0000313" key="8">
    <source>
        <dbReference type="EMBL" id="SNV18595.1"/>
    </source>
</evidence>
<proteinExistence type="predicted"/>
<evidence type="ECO:0000256" key="1">
    <source>
        <dbReference type="ARBA" id="ARBA00004141"/>
    </source>
</evidence>
<feature type="domain" description="Integral membrane bound transporter" evidence="7">
    <location>
        <begin position="55"/>
        <end position="172"/>
    </location>
</feature>
<evidence type="ECO:0000256" key="4">
    <source>
        <dbReference type="ARBA" id="ARBA00023136"/>
    </source>
</evidence>
<keyword evidence="3 6" id="KW-1133">Transmembrane helix</keyword>
<keyword evidence="4 6" id="KW-0472">Membrane</keyword>
<reference evidence="8 9" key="1">
    <citation type="submission" date="2017-06" db="EMBL/GenBank/DDBJ databases">
        <authorList>
            <consortium name="Pathogen Informatics"/>
        </authorList>
    </citation>
    <scope>NUCLEOTIDE SEQUENCE [LARGE SCALE GENOMIC DNA]</scope>
    <source>
        <strain evidence="8 9">NCTC13039</strain>
    </source>
</reference>
<evidence type="ECO:0000313" key="9">
    <source>
        <dbReference type="Proteomes" id="UP000242637"/>
    </source>
</evidence>
<feature type="transmembrane region" description="Helical" evidence="6">
    <location>
        <begin position="87"/>
        <end position="106"/>
    </location>
</feature>
<dbReference type="STRING" id="1121387.GCA_000429885_01596"/>
<feature type="transmembrane region" description="Helical" evidence="6">
    <location>
        <begin position="112"/>
        <end position="132"/>
    </location>
</feature>
<dbReference type="GO" id="GO:0016020">
    <property type="term" value="C:membrane"/>
    <property type="evidence" value="ECO:0007669"/>
    <property type="project" value="UniProtKB-SubCell"/>
</dbReference>
<dbReference type="OrthoDB" id="5198202at2"/>
<keyword evidence="2 6" id="KW-0812">Transmembrane</keyword>
<dbReference type="Pfam" id="PF13515">
    <property type="entry name" value="FUSC_2"/>
    <property type="match status" value="1"/>
</dbReference>
<dbReference type="RefSeq" id="WP_157728069.1">
    <property type="nucleotide sequence ID" value="NZ_JAAFNI010000001.1"/>
</dbReference>
<evidence type="ECO:0000256" key="5">
    <source>
        <dbReference type="SAM" id="MobiDB-lite"/>
    </source>
</evidence>
<dbReference type="InterPro" id="IPR049453">
    <property type="entry name" value="Memb_transporter_dom"/>
</dbReference>
<protein>
    <submittedName>
        <fullName evidence="8">Predicted membrane protein</fullName>
    </submittedName>
</protein>
<sequence>MLRFAPRNVIRSSGRWIDHSAELSRRQAKQRAREVRAKISFIAQCSIAAGATYLIAKHVFNVAVPLYAPVAAILTLGMSYGKRFSRAAEVTIGVAIGTLVGELFFMTVGMGAWQVCAIVAIAMVLASAFGASTLMINQAGIQGLIIAMLAGSTTPAGRWSEALIGASIGLLFAGIVPSSVFRRPNSHASLLLERLGSLLLSSVKTIRTADRNAAEDVLEEARAMEKDLTALRGFAADSLEITTILPWYRSRHEEMKTIADALEPMDRAVRNARVLVRRGTISVQMGEEIPEEYVQLMIELARISDDLALCFGKGGSRENVQSTMWDLSRRTARPVAEAPLSAEVMRAQVRSIIVDYYMILGTSLEDARRLVREADEKYAEEAQAAIGSILDDLKPETGALPACEFTYTGIIPVLPTTEAPNPKTPDTPPTNPHHPS</sequence>
<dbReference type="GeneID" id="63458776"/>
<feature type="compositionally biased region" description="Pro residues" evidence="5">
    <location>
        <begin position="422"/>
        <end position="436"/>
    </location>
</feature>
<dbReference type="AlphaFoldDB" id="A0A239V8U7"/>
<feature type="region of interest" description="Disordered" evidence="5">
    <location>
        <begin position="414"/>
        <end position="436"/>
    </location>
</feature>
<organism evidence="8 9">
    <name type="scientific">Dermatophilus congolensis</name>
    <dbReference type="NCBI Taxonomy" id="1863"/>
    <lineage>
        <taxon>Bacteria</taxon>
        <taxon>Bacillati</taxon>
        <taxon>Actinomycetota</taxon>
        <taxon>Actinomycetes</taxon>
        <taxon>Micrococcales</taxon>
        <taxon>Dermatophilaceae</taxon>
        <taxon>Dermatophilus</taxon>
    </lineage>
</organism>
<dbReference type="Proteomes" id="UP000242637">
    <property type="component" value="Chromosome 1"/>
</dbReference>
<feature type="transmembrane region" description="Helical" evidence="6">
    <location>
        <begin position="62"/>
        <end position="80"/>
    </location>
</feature>
<comment type="subcellular location">
    <subcellularLocation>
        <location evidence="1">Membrane</location>
        <topology evidence="1">Multi-pass membrane protein</topology>
    </subcellularLocation>
</comment>
<gene>
    <name evidence="8" type="ORF">SAMEA4475696_00494</name>
</gene>
<evidence type="ECO:0000256" key="6">
    <source>
        <dbReference type="SAM" id="Phobius"/>
    </source>
</evidence>
<name>A0A239V8U7_9MICO</name>
<evidence type="ECO:0000256" key="2">
    <source>
        <dbReference type="ARBA" id="ARBA00022692"/>
    </source>
</evidence>
<keyword evidence="9" id="KW-1185">Reference proteome</keyword>
<evidence type="ECO:0000256" key="3">
    <source>
        <dbReference type="ARBA" id="ARBA00022989"/>
    </source>
</evidence>